<feature type="signal peptide" evidence="1">
    <location>
        <begin position="1"/>
        <end position="26"/>
    </location>
</feature>
<proteinExistence type="predicted"/>
<dbReference type="Proteomes" id="UP000324758">
    <property type="component" value="Unassembled WGS sequence"/>
</dbReference>
<evidence type="ECO:0000256" key="1">
    <source>
        <dbReference type="SAM" id="SignalP"/>
    </source>
</evidence>
<organism evidence="3 4">
    <name type="scientific">Bradyrhizobium rifense</name>
    <dbReference type="NCBI Taxonomy" id="515499"/>
    <lineage>
        <taxon>Bacteria</taxon>
        <taxon>Pseudomonadati</taxon>
        <taxon>Pseudomonadota</taxon>
        <taxon>Alphaproteobacteria</taxon>
        <taxon>Hyphomicrobiales</taxon>
        <taxon>Nitrobacteraceae</taxon>
        <taxon>Bradyrhizobium</taxon>
    </lineage>
</organism>
<dbReference type="SMART" id="SM00869">
    <property type="entry name" value="Autotransporter"/>
    <property type="match status" value="1"/>
</dbReference>
<evidence type="ECO:0000259" key="2">
    <source>
        <dbReference type="PROSITE" id="PS51208"/>
    </source>
</evidence>
<dbReference type="InterPro" id="IPR036709">
    <property type="entry name" value="Autotransporte_beta_dom_sf"/>
</dbReference>
<dbReference type="RefSeq" id="WP_148770731.1">
    <property type="nucleotide sequence ID" value="NZ_VSSS01000007.1"/>
</dbReference>
<name>A0A5D3KRP7_9BRAD</name>
<dbReference type="PROSITE" id="PS51208">
    <property type="entry name" value="AUTOTRANSPORTER"/>
    <property type="match status" value="1"/>
</dbReference>
<reference evidence="3 4" key="1">
    <citation type="submission" date="2019-08" db="EMBL/GenBank/DDBJ databases">
        <title>Bradyrhizobium hipponensis sp. nov., a rhizobium isolated from a Lupinus angustifolius root nodule in Tunisia.</title>
        <authorList>
            <person name="Off K."/>
            <person name="Rejili M."/>
            <person name="Mars M."/>
            <person name="Brachmann A."/>
            <person name="Marin M."/>
        </authorList>
    </citation>
    <scope>NUCLEOTIDE SEQUENCE [LARGE SCALE GENOMIC DNA]</scope>
    <source>
        <strain evidence="3 4">CTAW71</strain>
    </source>
</reference>
<comment type="caution">
    <text evidence="3">The sequence shown here is derived from an EMBL/GenBank/DDBJ whole genome shotgun (WGS) entry which is preliminary data.</text>
</comment>
<gene>
    <name evidence="3" type="ORF">FXB40_03035</name>
</gene>
<keyword evidence="1" id="KW-0732">Signal</keyword>
<feature type="domain" description="Autotransporter" evidence="2">
    <location>
        <begin position="199"/>
        <end position="483"/>
    </location>
</feature>
<feature type="chain" id="PRO_5022953960" evidence="1">
    <location>
        <begin position="27"/>
        <end position="483"/>
    </location>
</feature>
<evidence type="ECO:0000313" key="4">
    <source>
        <dbReference type="Proteomes" id="UP000324758"/>
    </source>
</evidence>
<evidence type="ECO:0000313" key="3">
    <source>
        <dbReference type="EMBL" id="TYL99530.1"/>
    </source>
</evidence>
<dbReference type="InterPro" id="IPR005546">
    <property type="entry name" value="Autotransporte_beta"/>
</dbReference>
<dbReference type="AlphaFoldDB" id="A0A5D3KRP7"/>
<keyword evidence="4" id="KW-1185">Reference proteome</keyword>
<dbReference type="EMBL" id="VSSS01000007">
    <property type="protein sequence ID" value="TYL99530.1"/>
    <property type="molecule type" value="Genomic_DNA"/>
</dbReference>
<dbReference type="OrthoDB" id="7195851at2"/>
<dbReference type="SUPFAM" id="SSF103515">
    <property type="entry name" value="Autotransporter"/>
    <property type="match status" value="1"/>
</dbReference>
<accession>A0A5D3KRP7</accession>
<dbReference type="Gene3D" id="2.40.128.130">
    <property type="entry name" value="Autotransporter beta-domain"/>
    <property type="match status" value="1"/>
</dbReference>
<protein>
    <submittedName>
        <fullName evidence="3">Autotransporter outer membrane beta-barrel domain-containing protein</fullName>
    </submittedName>
</protein>
<sequence length="483" mass="49247">MSTDVCARLALLLLTAGLLLPRAADAQVMREYGAFAGSENFGYPGPNAPSGGFGNFGGGNNFGGNNFGGTGGPMFGPPPQAPGFGGAPYGNGTGGSPGMQPNYGWNAEPPGLAGAGRFGMRQTFGGGSAASSQTEPAQATFLAMTQFTQTLLDPAIDGRGIGRPEFDSELSAYADLGNDRTHGGIGREAYEAIYGKPSLAAPHWSIWAAGFGGSQTATDGNGSSARSFATAVGADYSLSPQTRMGFALAGGGTGFANNFSSGRSDLFQAGTFVRHSIGAAYVATAMAYGWQAITSDHQVTPAGSEPLSPAVNANAYSGRIESGYRIATPWLGITPYAAGQVTMFRLAASASQPAYAADPSATPSSSTNSFTDSRSELGLRTSTSFVLAGGLFDLRGRLAWAHNFSATQSMPAVFQVISGQGSSQGSGQGFVIGTTALAPNSALTGVALELRGMNGWSASANFDSEVSSLVRAYTGKAVVRYAW</sequence>
<dbReference type="Pfam" id="PF03797">
    <property type="entry name" value="Autotransporter"/>
    <property type="match status" value="1"/>
</dbReference>